<gene>
    <name evidence="2" type="ORF">ALGA_2269</name>
</gene>
<feature type="region of interest" description="Disordered" evidence="1">
    <location>
        <begin position="133"/>
        <end position="158"/>
    </location>
</feature>
<evidence type="ECO:0000256" key="1">
    <source>
        <dbReference type="SAM" id="MobiDB-lite"/>
    </source>
</evidence>
<evidence type="ECO:0000313" key="3">
    <source>
        <dbReference type="Proteomes" id="UP000218267"/>
    </source>
</evidence>
<keyword evidence="3" id="KW-1185">Reference proteome</keyword>
<proteinExistence type="predicted"/>
<feature type="compositionally biased region" description="Basic residues" evidence="1">
    <location>
        <begin position="149"/>
        <end position="158"/>
    </location>
</feature>
<dbReference type="KEGG" id="mbas:ALGA_2269"/>
<organism evidence="2 3">
    <name type="scientific">Labilibaculum antarcticum</name>
    <dbReference type="NCBI Taxonomy" id="1717717"/>
    <lineage>
        <taxon>Bacteria</taxon>
        <taxon>Pseudomonadati</taxon>
        <taxon>Bacteroidota</taxon>
        <taxon>Bacteroidia</taxon>
        <taxon>Marinilabiliales</taxon>
        <taxon>Marinifilaceae</taxon>
        <taxon>Labilibaculum</taxon>
    </lineage>
</organism>
<dbReference type="OrthoDB" id="5952844at2"/>
<reference evidence="2 3" key="1">
    <citation type="journal article" date="2018" name="Mar. Genomics">
        <title>Complete genome sequence of Marinifilaceae bacterium strain SPP2, isolated from the Antarctic marine sediment.</title>
        <authorList>
            <person name="Watanabe M."/>
            <person name="Kojima H."/>
            <person name="Fukui M."/>
        </authorList>
    </citation>
    <scope>NUCLEOTIDE SEQUENCE [LARGE SCALE GENOMIC DNA]</scope>
    <source>
        <strain evidence="2 3">SPP2</strain>
    </source>
</reference>
<protein>
    <submittedName>
        <fullName evidence="2">Uncharacterized protein</fullName>
    </submittedName>
</protein>
<evidence type="ECO:0000313" key="2">
    <source>
        <dbReference type="EMBL" id="BAX80601.1"/>
    </source>
</evidence>
<reference evidence="3" key="2">
    <citation type="journal article" date="2020" name="Antonie Van Leeuwenhoek">
        <title>Labilibaculum antarcticum sp. nov., a novel facultative anaerobic, psychrotorelant bacterium isolated from marine sediment of Antarctica.</title>
        <authorList>
            <person name="Watanabe M."/>
            <person name="Kojima H."/>
            <person name="Fukui M."/>
        </authorList>
    </citation>
    <scope>NUCLEOTIDE SEQUENCE [LARGE SCALE GENOMIC DNA]</scope>
    <source>
        <strain evidence="3">SPP2</strain>
    </source>
</reference>
<dbReference type="Proteomes" id="UP000218267">
    <property type="component" value="Chromosome"/>
</dbReference>
<sequence>MSADHKVNIQFTDEQKATIEAAIKSLKDTLGPVLMSLTPSEKQSMLILGDKSLSFVNKNLMFSKQNPEFMPSYLNQSEWEIDLRSWNALAPYNSQLAELGSLLNDTIAQCGNEAYRQSLTYYNNVRQAAKDNVPSAKPIYDDLKQQYPNHRKSKEVAD</sequence>
<dbReference type="RefSeq" id="WP_096429446.1">
    <property type="nucleotide sequence ID" value="NZ_AP018042.1"/>
</dbReference>
<accession>A0A1Y1CMV6</accession>
<dbReference type="EMBL" id="AP018042">
    <property type="protein sequence ID" value="BAX80601.1"/>
    <property type="molecule type" value="Genomic_DNA"/>
</dbReference>
<name>A0A1Y1CMV6_9BACT</name>
<dbReference type="AlphaFoldDB" id="A0A1Y1CMV6"/>